<dbReference type="GO" id="GO:0005886">
    <property type="term" value="C:plasma membrane"/>
    <property type="evidence" value="ECO:0007669"/>
    <property type="project" value="UniProtKB-SubCell"/>
</dbReference>
<keyword evidence="9" id="KW-0448">Lipopolysaccharide biosynthesis</keyword>
<evidence type="ECO:0000313" key="12">
    <source>
        <dbReference type="Proteomes" id="UP000256424"/>
    </source>
</evidence>
<comment type="catalytic activity">
    <reaction evidence="6 9">
        <text>lipid IVA (E. coli) + CMP-3-deoxy-beta-D-manno-octulosonate = alpha-Kdo-(2-&gt;6)-lipid IVA (E. coli) + CMP + H(+)</text>
        <dbReference type="Rhea" id="RHEA:28066"/>
        <dbReference type="ChEBI" id="CHEBI:15378"/>
        <dbReference type="ChEBI" id="CHEBI:58603"/>
        <dbReference type="ChEBI" id="CHEBI:60364"/>
        <dbReference type="ChEBI" id="CHEBI:60377"/>
        <dbReference type="ChEBI" id="CHEBI:85987"/>
        <dbReference type="EC" id="2.4.99.12"/>
    </reaction>
</comment>
<comment type="similarity">
    <text evidence="9">Belongs to the glycosyltransferase group 1 family.</text>
</comment>
<organism evidence="11 12">
    <name type="scientific">Helicobacter aurati</name>
    <dbReference type="NCBI Taxonomy" id="137778"/>
    <lineage>
        <taxon>Bacteria</taxon>
        <taxon>Pseudomonadati</taxon>
        <taxon>Campylobacterota</taxon>
        <taxon>Epsilonproteobacteria</taxon>
        <taxon>Campylobacterales</taxon>
        <taxon>Helicobacteraceae</taxon>
        <taxon>Helicobacter</taxon>
    </lineage>
</organism>
<dbReference type="RefSeq" id="WP_104763113.1">
    <property type="nucleotide sequence ID" value="NZ_FZPM01000014.1"/>
</dbReference>
<keyword evidence="12" id="KW-1185">Reference proteome</keyword>
<comment type="caution">
    <text evidence="11">The sequence shown here is derived from an EMBL/GenBank/DDBJ whole genome shotgun (WGS) entry which is preliminary data.</text>
</comment>
<comment type="pathway">
    <text evidence="1 9">Bacterial outer membrane biogenesis; LPS core biosynthesis.</text>
</comment>
<feature type="active site" description="Proton acceptor" evidence="7">
    <location>
        <position position="59"/>
    </location>
</feature>
<comment type="subcellular location">
    <subcellularLocation>
        <location evidence="9">Cell membrane</location>
    </subcellularLocation>
</comment>
<evidence type="ECO:0000256" key="2">
    <source>
        <dbReference type="ARBA" id="ARBA00012621"/>
    </source>
</evidence>
<dbReference type="EC" id="2.4.99.12" evidence="2 9"/>
<evidence type="ECO:0000256" key="1">
    <source>
        <dbReference type="ARBA" id="ARBA00004713"/>
    </source>
</evidence>
<reference evidence="11 12" key="1">
    <citation type="submission" date="2018-04" db="EMBL/GenBank/DDBJ databases">
        <title>Novel Campyloabacter and Helicobacter Species and Strains.</title>
        <authorList>
            <person name="Mannion A.J."/>
            <person name="Shen Z."/>
            <person name="Fox J.G."/>
        </authorList>
    </citation>
    <scope>NUCLEOTIDE SEQUENCE [LARGE SCALE GENOMIC DNA]</scope>
    <source>
        <strain evidence="11 12">MIT 97-5075</strain>
    </source>
</reference>
<evidence type="ECO:0000256" key="8">
    <source>
        <dbReference type="PIRSR" id="PIRSR639901-2"/>
    </source>
</evidence>
<dbReference type="GO" id="GO:0009244">
    <property type="term" value="P:lipopolysaccharide core region biosynthetic process"/>
    <property type="evidence" value="ECO:0007669"/>
    <property type="project" value="UniProtKB-UniRule"/>
</dbReference>
<dbReference type="Gene3D" id="3.40.50.11720">
    <property type="entry name" value="3-Deoxy-D-manno-octulosonic-acid transferase, N-terminal domain"/>
    <property type="match status" value="1"/>
</dbReference>
<name>A0A3D8J0F0_9HELI</name>
<feature type="site" description="Transition state stabilizer" evidence="8">
    <location>
        <position position="124"/>
    </location>
</feature>
<dbReference type="Pfam" id="PF04413">
    <property type="entry name" value="Glycos_transf_N"/>
    <property type="match status" value="1"/>
</dbReference>
<dbReference type="OrthoDB" id="9789797at2"/>
<protein>
    <recommendedName>
        <fullName evidence="3 9">3-deoxy-D-manno-octulosonic acid transferase</fullName>
        <shortName evidence="9">Kdo transferase</shortName>
        <ecNumber evidence="2 9">2.4.99.12</ecNumber>
    </recommendedName>
    <alternativeName>
        <fullName evidence="5 9">Lipid IV(A) 3-deoxy-D-manno-octulosonic acid transferase</fullName>
    </alternativeName>
</protein>
<evidence type="ECO:0000256" key="3">
    <source>
        <dbReference type="ARBA" id="ARBA00019077"/>
    </source>
</evidence>
<dbReference type="GO" id="GO:0009245">
    <property type="term" value="P:lipid A biosynthetic process"/>
    <property type="evidence" value="ECO:0007669"/>
    <property type="project" value="TreeGrafter"/>
</dbReference>
<evidence type="ECO:0000256" key="9">
    <source>
        <dbReference type="RuleBase" id="RU365103"/>
    </source>
</evidence>
<dbReference type="UniPathway" id="UPA00958"/>
<dbReference type="Gene3D" id="3.40.50.2000">
    <property type="entry name" value="Glycogen Phosphorylase B"/>
    <property type="match status" value="1"/>
</dbReference>
<dbReference type="EMBL" id="NXLW01000018">
    <property type="protein sequence ID" value="RDU70635.1"/>
    <property type="molecule type" value="Genomic_DNA"/>
</dbReference>
<keyword evidence="9" id="KW-1133">Transmembrane helix</keyword>
<dbReference type="InterPro" id="IPR038107">
    <property type="entry name" value="Glycos_transf_N_sf"/>
</dbReference>
<evidence type="ECO:0000256" key="4">
    <source>
        <dbReference type="ARBA" id="ARBA00022679"/>
    </source>
</evidence>
<evidence type="ECO:0000256" key="5">
    <source>
        <dbReference type="ARBA" id="ARBA00031445"/>
    </source>
</evidence>
<dbReference type="Proteomes" id="UP000256424">
    <property type="component" value="Unassembled WGS sequence"/>
</dbReference>
<keyword evidence="9" id="KW-0812">Transmembrane</keyword>
<accession>A0A3D8J0F0</accession>
<evidence type="ECO:0000256" key="7">
    <source>
        <dbReference type="PIRSR" id="PIRSR639901-1"/>
    </source>
</evidence>
<sequence>MIPVYYILICLAHITALPFIVILSLKTKYKCSLKARFLFPKNHSKERYDFWLHACSLGEVNSLAPIIDSISAYQRIFISVITNTGFAQAHKLFGTKENVCIEYLPFESFLPFVAPTCKKLLVFEAELWLMLFYYAKKTNAHTKLVNARISRRSFKRYLQLKTFYRSLFFYVDSILAQSARDAARLQRLCAKNINVIGNIKILTPIQPTALYIKPKRLIVLAASTHAKEEEVILESFRKFHAQYHQPTKDSKQHKTFTPHNVYHDTMSQQYQENPALQCPYNAFIESSNPLLIIAPRHPERFELVYNLCLKQFETTRWSNLHVDSIDNYKTQTLNNPQCINHSSFLDDLHSPVLLIDTLGELINLYAISDIVILGGSFESIGGHNPLEPAMFHNILISGKEIFNQHTLFACIQNYYLIDSNELPDILLDYQNLHHSHINTQTINNMLQAILA</sequence>
<dbReference type="InterPro" id="IPR039901">
    <property type="entry name" value="Kdotransferase"/>
</dbReference>
<evidence type="ECO:0000256" key="6">
    <source>
        <dbReference type="ARBA" id="ARBA00049183"/>
    </source>
</evidence>
<keyword evidence="4 9" id="KW-0808">Transferase</keyword>
<dbReference type="PANTHER" id="PTHR42755:SF1">
    <property type="entry name" value="3-DEOXY-D-MANNO-OCTULOSONIC ACID TRANSFERASE, MITOCHONDRIAL-RELATED"/>
    <property type="match status" value="1"/>
</dbReference>
<feature type="transmembrane region" description="Helical" evidence="9">
    <location>
        <begin position="6"/>
        <end position="25"/>
    </location>
</feature>
<dbReference type="PANTHER" id="PTHR42755">
    <property type="entry name" value="3-DEOXY-MANNO-OCTULOSONATE CYTIDYLYLTRANSFERASE"/>
    <property type="match status" value="1"/>
</dbReference>
<comment type="function">
    <text evidence="9">Involved in lipopolysaccharide (LPS) biosynthesis. Catalyzes the transfer of 3-deoxy-D-manno-octulosonate (Kdo) residue(s) from CMP-Kdo to lipid IV(A), the tetraacyldisaccharide-1,4'-bisphosphate precursor of lipid A.</text>
</comment>
<dbReference type="GO" id="GO:0043842">
    <property type="term" value="F:Kdo transferase activity"/>
    <property type="evidence" value="ECO:0007669"/>
    <property type="project" value="UniProtKB-EC"/>
</dbReference>
<dbReference type="InterPro" id="IPR007507">
    <property type="entry name" value="Glycos_transf_N"/>
</dbReference>
<gene>
    <name evidence="11" type="ORF">CQA66_07940</name>
</gene>
<keyword evidence="9" id="KW-0472">Membrane</keyword>
<proteinExistence type="inferred from homology"/>
<evidence type="ECO:0000313" key="11">
    <source>
        <dbReference type="EMBL" id="RDU70635.1"/>
    </source>
</evidence>
<keyword evidence="9" id="KW-1003">Cell membrane</keyword>
<dbReference type="AlphaFoldDB" id="A0A3D8J0F0"/>
<feature type="site" description="Transition state stabilizer" evidence="8">
    <location>
        <position position="200"/>
    </location>
</feature>
<feature type="domain" description="3-deoxy-D-manno-octulosonic-acid transferase N-terminal" evidence="10">
    <location>
        <begin position="33"/>
        <end position="201"/>
    </location>
</feature>
<evidence type="ECO:0000259" key="10">
    <source>
        <dbReference type="Pfam" id="PF04413"/>
    </source>
</evidence>